<protein>
    <recommendedName>
        <fullName evidence="4">3-oxoacyl-ACP reductase</fullName>
    </recommendedName>
</protein>
<dbReference type="AlphaFoldDB" id="M1P5V4"/>
<dbReference type="InterPro" id="IPR036291">
    <property type="entry name" value="NAD(P)-bd_dom_sf"/>
</dbReference>
<dbReference type="RefSeq" id="WP_015404551.1">
    <property type="nucleotide sequence ID" value="NC_020304.1"/>
</dbReference>
<comment type="similarity">
    <text evidence="1">Belongs to the short-chain dehydrogenases/reductases (SDR) family.</text>
</comment>
<organism evidence="2 3">
    <name type="scientific">Desulfocapsa sulfexigens (strain DSM 10523 / SB164P1)</name>
    <dbReference type="NCBI Taxonomy" id="1167006"/>
    <lineage>
        <taxon>Bacteria</taxon>
        <taxon>Pseudomonadati</taxon>
        <taxon>Thermodesulfobacteriota</taxon>
        <taxon>Desulfobulbia</taxon>
        <taxon>Desulfobulbales</taxon>
        <taxon>Desulfocapsaceae</taxon>
        <taxon>Desulfocapsa</taxon>
    </lineage>
</organism>
<dbReference type="InterPro" id="IPR050259">
    <property type="entry name" value="SDR"/>
</dbReference>
<dbReference type="Proteomes" id="UP000011721">
    <property type="component" value="Chromosome"/>
</dbReference>
<dbReference type="EMBL" id="CP003985">
    <property type="protein sequence ID" value="AGF78863.1"/>
    <property type="molecule type" value="Genomic_DNA"/>
</dbReference>
<dbReference type="PANTHER" id="PTHR42879:SF2">
    <property type="entry name" value="3-OXOACYL-[ACYL-CARRIER-PROTEIN] REDUCTASE FABG"/>
    <property type="match status" value="1"/>
</dbReference>
<dbReference type="STRING" id="1167006.UWK_02323"/>
<evidence type="ECO:0000313" key="2">
    <source>
        <dbReference type="EMBL" id="AGF78863.1"/>
    </source>
</evidence>
<dbReference type="HOGENOM" id="CLU_010194_1_3_7"/>
<dbReference type="PANTHER" id="PTHR42879">
    <property type="entry name" value="3-OXOACYL-(ACYL-CARRIER-PROTEIN) REDUCTASE"/>
    <property type="match status" value="1"/>
</dbReference>
<dbReference type="OrthoDB" id="9793499at2"/>
<accession>M1P5V4</accession>
<evidence type="ECO:0000313" key="3">
    <source>
        <dbReference type="Proteomes" id="UP000011721"/>
    </source>
</evidence>
<dbReference type="SUPFAM" id="SSF51735">
    <property type="entry name" value="NAD(P)-binding Rossmann-fold domains"/>
    <property type="match status" value="1"/>
</dbReference>
<evidence type="ECO:0008006" key="4">
    <source>
        <dbReference type="Google" id="ProtNLM"/>
    </source>
</evidence>
<dbReference type="InterPro" id="IPR002347">
    <property type="entry name" value="SDR_fam"/>
</dbReference>
<dbReference type="Pfam" id="PF13561">
    <property type="entry name" value="adh_short_C2"/>
    <property type="match status" value="1"/>
</dbReference>
<gene>
    <name evidence="2" type="ordered locus">UWK_02323</name>
</gene>
<keyword evidence="3" id="KW-1185">Reference proteome</keyword>
<reference evidence="3" key="1">
    <citation type="journal article" date="2013" name="Stand. Genomic Sci.">
        <title>Complete genome sequence of Desulfocapsa sulfexigens, a marine deltaproteobacterium specialized in disproportionating inorganic sulfur compounds.</title>
        <authorList>
            <person name="Finster K.W."/>
            <person name="Kjeldsen K.U."/>
            <person name="Kube M."/>
            <person name="Reinhardt R."/>
            <person name="Mussmann M."/>
            <person name="Amann R."/>
            <person name="Schreiber L."/>
        </authorList>
    </citation>
    <scope>NUCLEOTIDE SEQUENCE [LARGE SCALE GENOMIC DNA]</scope>
    <source>
        <strain evidence="3">DSM 10523 / SB164P1</strain>
    </source>
</reference>
<name>M1P5V4_DESSD</name>
<dbReference type="KEGG" id="dsf:UWK_02323"/>
<evidence type="ECO:0000256" key="1">
    <source>
        <dbReference type="ARBA" id="ARBA00006484"/>
    </source>
</evidence>
<proteinExistence type="inferred from homology"/>
<dbReference type="CDD" id="cd05233">
    <property type="entry name" value="SDR_c"/>
    <property type="match status" value="1"/>
</dbReference>
<dbReference type="Gene3D" id="3.40.50.720">
    <property type="entry name" value="NAD(P)-binding Rossmann-like Domain"/>
    <property type="match status" value="1"/>
</dbReference>
<dbReference type="PATRIC" id="fig|1167006.5.peg.2521"/>
<dbReference type="PRINTS" id="PR00081">
    <property type="entry name" value="GDHRDH"/>
</dbReference>
<dbReference type="eggNOG" id="COG1028">
    <property type="taxonomic scope" value="Bacteria"/>
</dbReference>
<dbReference type="PRINTS" id="PR00080">
    <property type="entry name" value="SDRFAMILY"/>
</dbReference>
<sequence>MDISGKTALVPGASRAIGREIARKLGEAGVRLILPTFDWPESITEMEEEFKNAGFSFLSLPVDLRSDAAVRNLVNQINKKYGSLNILVNNIERGGMPVVHGSYDLPHNAEQWDLEISTTLKAKWLLFHHCLPLLLKSSEGAVVNISSISGISGRSGATAPFFNDAYSAANRAISSFTETWAREAAPSVRVNELMLGLIRQRHGEGTRGWGELEQEEKKAIRSQCLLQRTGTPEEVAEATLFLIRDADYMTGSILKIDGGVTLGGQPVPPMPKGILN</sequence>